<dbReference type="InterPro" id="IPR002933">
    <property type="entry name" value="Peptidase_M20"/>
</dbReference>
<feature type="binding site" evidence="8">
    <location>
        <position position="278"/>
    </location>
    <ligand>
        <name>allantoate</name>
        <dbReference type="ChEBI" id="CHEBI:17536"/>
    </ligand>
</feature>
<dbReference type="InterPro" id="IPR036264">
    <property type="entry name" value="Bact_exopeptidase_dim_dom"/>
</dbReference>
<accession>A0A402AXP7</accession>
<dbReference type="InterPro" id="IPR010158">
    <property type="entry name" value="Amidase_Cbmase"/>
</dbReference>
<feature type="binding site" evidence="8">
    <location>
        <position position="291"/>
    </location>
    <ligand>
        <name>allantoate</name>
        <dbReference type="ChEBI" id="CHEBI:17536"/>
    </ligand>
</feature>
<comment type="cofactor">
    <cofactor evidence="7">
        <name>Zn(2+)</name>
        <dbReference type="ChEBI" id="CHEBI:29105"/>
    </cofactor>
    <text evidence="7">Binds 2 Zn(2+) ions per subunit.</text>
</comment>
<feature type="binding site" evidence="7">
    <location>
        <position position="385"/>
    </location>
    <ligand>
        <name>Zn(2+)</name>
        <dbReference type="ChEBI" id="CHEBI:29105"/>
        <label>2</label>
    </ligand>
</feature>
<feature type="binding site" evidence="8">
    <location>
        <position position="219"/>
    </location>
    <ligand>
        <name>allantoate</name>
        <dbReference type="ChEBI" id="CHEBI:17536"/>
    </ligand>
</feature>
<dbReference type="NCBIfam" id="TIGR01879">
    <property type="entry name" value="hydantase"/>
    <property type="match status" value="1"/>
</dbReference>
<dbReference type="Gene3D" id="3.40.630.10">
    <property type="entry name" value="Zn peptidases"/>
    <property type="match status" value="1"/>
</dbReference>
<dbReference type="CDD" id="cd03884">
    <property type="entry name" value="M20_bAS"/>
    <property type="match status" value="1"/>
</dbReference>
<name>A0A402AXP7_9CHLR</name>
<dbReference type="Pfam" id="PF01546">
    <property type="entry name" value="Peptidase_M20"/>
    <property type="match status" value="1"/>
</dbReference>
<comment type="cofactor">
    <cofactor evidence="1">
        <name>Mn(2+)</name>
        <dbReference type="ChEBI" id="CHEBI:29035"/>
    </cofactor>
</comment>
<comment type="subunit">
    <text evidence="3">Homodimer.</text>
</comment>
<keyword evidence="7" id="KW-0862">Zinc</keyword>
<proteinExistence type="inferred from homology"/>
<gene>
    <name evidence="10" type="ORF">KDK_76860</name>
</gene>
<feature type="binding site" evidence="7">
    <location>
        <position position="82"/>
    </location>
    <ligand>
        <name>Zn(2+)</name>
        <dbReference type="ChEBI" id="CHEBI:29105"/>
        <label>1</label>
    </ligand>
</feature>
<dbReference type="NCBIfam" id="NF006775">
    <property type="entry name" value="PRK09290.2-5"/>
    <property type="match status" value="1"/>
</dbReference>
<dbReference type="InterPro" id="IPR011650">
    <property type="entry name" value="Peptidase_M20_dimer"/>
</dbReference>
<dbReference type="GO" id="GO:0016813">
    <property type="term" value="F:hydrolase activity, acting on carbon-nitrogen (but not peptide) bonds, in linear amidines"/>
    <property type="evidence" value="ECO:0007669"/>
    <property type="project" value="InterPro"/>
</dbReference>
<protein>
    <submittedName>
        <fullName evidence="10">Zn-dependent hydrolase</fullName>
    </submittedName>
</protein>
<dbReference type="AlphaFoldDB" id="A0A402AXP7"/>
<comment type="similarity">
    <text evidence="2">Belongs to the peptidase M20 family.</text>
</comment>
<evidence type="ECO:0000256" key="2">
    <source>
        <dbReference type="ARBA" id="ARBA00006153"/>
    </source>
</evidence>
<dbReference type="EMBL" id="BIFS01000002">
    <property type="protein sequence ID" value="GCE23886.1"/>
    <property type="molecule type" value="Genomic_DNA"/>
</dbReference>
<keyword evidence="11" id="KW-1185">Reference proteome</keyword>
<evidence type="ECO:0000256" key="3">
    <source>
        <dbReference type="ARBA" id="ARBA00011738"/>
    </source>
</evidence>
<keyword evidence="6" id="KW-0464">Manganese</keyword>
<feature type="binding site" evidence="7">
    <location>
        <position position="194"/>
    </location>
    <ligand>
        <name>Zn(2+)</name>
        <dbReference type="ChEBI" id="CHEBI:29105"/>
        <label>1</label>
    </ligand>
</feature>
<dbReference type="PANTHER" id="PTHR32494">
    <property type="entry name" value="ALLANTOATE DEIMINASE-RELATED"/>
    <property type="match status" value="1"/>
</dbReference>
<feature type="binding site" evidence="7">
    <location>
        <position position="93"/>
    </location>
    <ligand>
        <name>Zn(2+)</name>
        <dbReference type="ChEBI" id="CHEBI:29105"/>
        <label>1</label>
    </ligand>
</feature>
<dbReference type="PIRSF" id="PIRSF001235">
    <property type="entry name" value="Amidase_carbamoylase"/>
    <property type="match status" value="1"/>
</dbReference>
<dbReference type="Gene3D" id="3.30.70.360">
    <property type="match status" value="1"/>
</dbReference>
<evidence type="ECO:0000256" key="7">
    <source>
        <dbReference type="PIRSR" id="PIRSR001235-1"/>
    </source>
</evidence>
<dbReference type="PANTHER" id="PTHR32494:SF19">
    <property type="entry name" value="ALLANTOATE DEIMINASE-RELATED"/>
    <property type="match status" value="1"/>
</dbReference>
<feature type="binding site" evidence="7">
    <location>
        <position position="93"/>
    </location>
    <ligand>
        <name>Zn(2+)</name>
        <dbReference type="ChEBI" id="CHEBI:29105"/>
        <label>2</label>
    </ligand>
</feature>
<organism evidence="10 11">
    <name type="scientific">Dictyobacter kobayashii</name>
    <dbReference type="NCBI Taxonomy" id="2014872"/>
    <lineage>
        <taxon>Bacteria</taxon>
        <taxon>Bacillati</taxon>
        <taxon>Chloroflexota</taxon>
        <taxon>Ktedonobacteria</taxon>
        <taxon>Ktedonobacterales</taxon>
        <taxon>Dictyobacteraceae</taxon>
        <taxon>Dictyobacter</taxon>
    </lineage>
</organism>
<dbReference type="SUPFAM" id="SSF53187">
    <property type="entry name" value="Zn-dependent exopeptidases"/>
    <property type="match status" value="1"/>
</dbReference>
<evidence type="ECO:0000256" key="6">
    <source>
        <dbReference type="ARBA" id="ARBA00023211"/>
    </source>
</evidence>
<keyword evidence="5 10" id="KW-0378">Hydrolase</keyword>
<evidence type="ECO:0000256" key="5">
    <source>
        <dbReference type="ARBA" id="ARBA00022801"/>
    </source>
</evidence>
<dbReference type="Proteomes" id="UP000287188">
    <property type="component" value="Unassembled WGS sequence"/>
</dbReference>
<sequence length="415" mass="45204">MIILDAIAQTVMERCDILAHYSEDTDRLTRRFATSPMRQVNDIMAAWMLAAGMTVHHDCVGNIIGRYEALGTDAGTMLFGSHLDTVCAAGKYDGTLGVLVPLACVERLHEQGRHLPFAIEILGFADEEGLRYHTTYLGSRAVAGIFDPAILQFVDDNNISMADAIRRFGGQPDPDLLRTARWQRDELLGYCEVHIEQGPVLEAQNLPVGIVSSISGQHRYALSFRGNAGHAGTVPMEMRHDALCAAAEYILAVETLARNTVGLVATVGQLQVLPGASNVIPGSVSASLDVRHQDDMVLAEACKNLYQQAMSIGQERRVTVDWQCIQEHKTIFCAPHLSLFLARAIEEEHLPVYALASGAGHDAVALSELTDVAMLFVRCKGGVSHHPDESIKTEDVAVSIRVVEHFLDHLCSMGG</sequence>
<reference evidence="11" key="1">
    <citation type="submission" date="2018-12" db="EMBL/GenBank/DDBJ databases">
        <title>Tengunoibacter tsumagoiensis gen. nov., sp. nov., Dictyobacter kobayashii sp. nov., D. alpinus sp. nov., and D. joshuensis sp. nov. and description of Dictyobacteraceae fam. nov. within the order Ktedonobacterales isolated from Tengu-no-mugimeshi.</title>
        <authorList>
            <person name="Wang C.M."/>
            <person name="Zheng Y."/>
            <person name="Sakai Y."/>
            <person name="Toyoda A."/>
            <person name="Minakuchi Y."/>
            <person name="Abe K."/>
            <person name="Yokota A."/>
            <person name="Yabe S."/>
        </authorList>
    </citation>
    <scope>NUCLEOTIDE SEQUENCE [LARGE SCALE GENOMIC DNA]</scope>
    <source>
        <strain evidence="11">Uno11</strain>
    </source>
</reference>
<feature type="domain" description="Peptidase M20 dimerisation" evidence="9">
    <location>
        <begin position="216"/>
        <end position="307"/>
    </location>
</feature>
<dbReference type="SUPFAM" id="SSF55031">
    <property type="entry name" value="Bacterial exopeptidase dimerisation domain"/>
    <property type="match status" value="1"/>
</dbReference>
<dbReference type="OrthoDB" id="9808195at2"/>
<evidence type="ECO:0000256" key="4">
    <source>
        <dbReference type="ARBA" id="ARBA00022723"/>
    </source>
</evidence>
<evidence type="ECO:0000313" key="11">
    <source>
        <dbReference type="Proteomes" id="UP000287188"/>
    </source>
</evidence>
<dbReference type="Pfam" id="PF07687">
    <property type="entry name" value="M20_dimer"/>
    <property type="match status" value="1"/>
</dbReference>
<evidence type="ECO:0000256" key="1">
    <source>
        <dbReference type="ARBA" id="ARBA00001936"/>
    </source>
</evidence>
<evidence type="ECO:0000256" key="8">
    <source>
        <dbReference type="PIRSR" id="PIRSR001235-2"/>
    </source>
</evidence>
<comment type="caution">
    <text evidence="10">The sequence shown here is derived from an EMBL/GenBank/DDBJ whole genome shotgun (WGS) entry which is preliminary data.</text>
</comment>
<dbReference type="RefSeq" id="WP_126557210.1">
    <property type="nucleotide sequence ID" value="NZ_BIFS01000002.1"/>
</dbReference>
<dbReference type="GO" id="GO:0046872">
    <property type="term" value="F:metal ion binding"/>
    <property type="evidence" value="ECO:0007669"/>
    <property type="project" value="UniProtKB-KW"/>
</dbReference>
<evidence type="ECO:0000259" key="9">
    <source>
        <dbReference type="Pfam" id="PF07687"/>
    </source>
</evidence>
<evidence type="ECO:0000313" key="10">
    <source>
        <dbReference type="EMBL" id="GCE23886.1"/>
    </source>
</evidence>
<feature type="binding site" evidence="7">
    <location>
        <position position="128"/>
    </location>
    <ligand>
        <name>Zn(2+)</name>
        <dbReference type="ChEBI" id="CHEBI:29105"/>
        <label>2</label>
    </ligand>
</feature>
<keyword evidence="4 7" id="KW-0479">Metal-binding</keyword>